<dbReference type="Gene3D" id="1.25.40.10">
    <property type="entry name" value="Tetratricopeptide repeat domain"/>
    <property type="match status" value="5"/>
</dbReference>
<keyword evidence="1" id="KW-0677">Repeat</keyword>
<protein>
    <recommendedName>
        <fullName evidence="6">Pentatricopeptide repeat-containing protein</fullName>
    </recommendedName>
</protein>
<evidence type="ECO:0000313" key="5">
    <source>
        <dbReference type="Proteomes" id="UP000594263"/>
    </source>
</evidence>
<evidence type="ECO:0000256" key="1">
    <source>
        <dbReference type="ARBA" id="ARBA00022737"/>
    </source>
</evidence>
<dbReference type="EnsemblPlants" id="Kaladp0011s0791.1.v1.1">
    <property type="protein sequence ID" value="Kaladp0011s0791.1.v1.1.CDS.1"/>
    <property type="gene ID" value="Kaladp0011s0791.v1.1"/>
</dbReference>
<dbReference type="GO" id="GO:0003723">
    <property type="term" value="F:RNA binding"/>
    <property type="evidence" value="ECO:0007669"/>
    <property type="project" value="InterPro"/>
</dbReference>
<dbReference type="Pfam" id="PF01535">
    <property type="entry name" value="PPR"/>
    <property type="match status" value="8"/>
</dbReference>
<dbReference type="NCBIfam" id="TIGR00756">
    <property type="entry name" value="PPR"/>
    <property type="match status" value="5"/>
</dbReference>
<dbReference type="FunFam" id="1.25.40.10:FF:000196">
    <property type="entry name" value="Pentatricopeptide repeat-containing protein At4g14850"/>
    <property type="match status" value="1"/>
</dbReference>
<feature type="repeat" description="PPR" evidence="3">
    <location>
        <begin position="327"/>
        <end position="361"/>
    </location>
</feature>
<evidence type="ECO:0008006" key="6">
    <source>
        <dbReference type="Google" id="ProtNLM"/>
    </source>
</evidence>
<dbReference type="InterPro" id="IPR002885">
    <property type="entry name" value="PPR_rpt"/>
</dbReference>
<dbReference type="Gramene" id="Kaladp0011s0791.1.v1.1">
    <property type="protein sequence ID" value="Kaladp0011s0791.1.v1.1.CDS.1"/>
    <property type="gene ID" value="Kaladp0011s0791.v1.1"/>
</dbReference>
<dbReference type="InterPro" id="IPR046848">
    <property type="entry name" value="E_motif"/>
</dbReference>
<dbReference type="FunFam" id="1.25.40.10:FF:000090">
    <property type="entry name" value="Pentatricopeptide repeat-containing protein, chloroplastic"/>
    <property type="match status" value="1"/>
</dbReference>
<dbReference type="GO" id="GO:0009451">
    <property type="term" value="P:RNA modification"/>
    <property type="evidence" value="ECO:0007669"/>
    <property type="project" value="InterPro"/>
</dbReference>
<dbReference type="Pfam" id="PF20431">
    <property type="entry name" value="E_motif"/>
    <property type="match status" value="1"/>
</dbReference>
<dbReference type="Pfam" id="PF13041">
    <property type="entry name" value="PPR_2"/>
    <property type="match status" value="2"/>
</dbReference>
<dbReference type="InterPro" id="IPR011990">
    <property type="entry name" value="TPR-like_helical_dom_sf"/>
</dbReference>
<dbReference type="PANTHER" id="PTHR47926:SF347">
    <property type="entry name" value="PENTATRICOPEPTIDE REPEAT-CONTAINING PROTEIN"/>
    <property type="match status" value="1"/>
</dbReference>
<keyword evidence="5" id="KW-1185">Reference proteome</keyword>
<reference evidence="4" key="1">
    <citation type="submission" date="2021-01" db="UniProtKB">
        <authorList>
            <consortium name="EnsemblPlants"/>
        </authorList>
    </citation>
    <scope>IDENTIFICATION</scope>
</reference>
<dbReference type="OMA" id="YMNCGDE"/>
<proteinExistence type="inferred from homology"/>
<feature type="repeat" description="PPR" evidence="3">
    <location>
        <begin position="125"/>
        <end position="159"/>
    </location>
</feature>
<name>A0A7N0SX91_KALFE</name>
<dbReference type="AlphaFoldDB" id="A0A7N0SX91"/>
<sequence>MDLSSCLNLPKLPPFGKNPPPRNVAKHWDAVIKQQAKLKSDEAILSTYREMEVLGLLPDQTTLPLVLKACARLNAIEKGRKIHKGVSGTHLIENVRVGTALVDFYCKCGLVEEARDLFDEMCNRDVVSWNAMVSGYVGMGCYEKAMELGLEMGRVGLRANSGTVVALLVAAGELERFGTGRELHGYCLRNGLVDGDVWVGTGLVGFYAKSDASAASSVFESFILKNTVSWNVMLRGYFDAGKYLETVNLFESMLVEGIGFDGKTMLVVVQACGELGSLKLGMQIHQLSIKSEFMNDVYVVNALINMYSKNGSFECVSRLFEGVAAPDAALWNSKISSTIEHGCYEKAMSLFAEMRIEGNNVDARTVVIMLSMCVELDSGLRVGRSLHALVVKSGIRVDAAVGNALLSMYAEMNHIDGVKAVFNQIESEDVISWNSYILALARNELALEAWEQFERMQTVREIRPNSHTVITVLSTCAGTEFLNAGRLLHGFVIKHGYEMNPSLSTALTDMYMDCGDEAAARKLFEDCSEKDLVSWNAMIAGYIRNNQAHKALLIFDRMKTEMEPNSVTLLNLLSVCTDLANLQTGQCLHAHLLRWECFLDSNVAMANALITMYARCGYMKSAESLFRNQSIRDVISWNAIIAGYGSHGLTDEAMRSFTSMLEDGFKPTGVTFISLLSACSHSGLVELGLDLFHSMVHDFNIAPELNHYGCVVDLLGRSGRLHEARDFINAMPVSPDASIWRALLSACRNHPDINFAKSIFDKLMELEPTNAGNYVLLANIYAAAGHWPEVEQLWNFLKDKNLAKEPGISWISVKGQVHSFTAGDETHPKIN</sequence>
<dbReference type="PROSITE" id="PS51375">
    <property type="entry name" value="PPR"/>
    <property type="match status" value="6"/>
</dbReference>
<evidence type="ECO:0000256" key="2">
    <source>
        <dbReference type="ARBA" id="ARBA00061659"/>
    </source>
</evidence>
<dbReference type="InterPro" id="IPR046960">
    <property type="entry name" value="PPR_At4g14850-like_plant"/>
</dbReference>
<evidence type="ECO:0000313" key="4">
    <source>
        <dbReference type="EnsemblPlants" id="Kaladp0011s0791.1.v1.1.CDS.1"/>
    </source>
</evidence>
<dbReference type="FunFam" id="1.25.40.10:FF:000344">
    <property type="entry name" value="Pentatricopeptide repeat-containing protein"/>
    <property type="match status" value="1"/>
</dbReference>
<feature type="repeat" description="PPR" evidence="3">
    <location>
        <begin position="94"/>
        <end position="124"/>
    </location>
</feature>
<feature type="repeat" description="PPR" evidence="3">
    <location>
        <begin position="531"/>
        <end position="561"/>
    </location>
</feature>
<feature type="repeat" description="PPR" evidence="3">
    <location>
        <begin position="226"/>
        <end position="260"/>
    </location>
</feature>
<evidence type="ECO:0000256" key="3">
    <source>
        <dbReference type="PROSITE-ProRule" id="PRU00708"/>
    </source>
</evidence>
<organism evidence="4 5">
    <name type="scientific">Kalanchoe fedtschenkoi</name>
    <name type="common">Lavender scallops</name>
    <name type="synonym">South American air plant</name>
    <dbReference type="NCBI Taxonomy" id="63787"/>
    <lineage>
        <taxon>Eukaryota</taxon>
        <taxon>Viridiplantae</taxon>
        <taxon>Streptophyta</taxon>
        <taxon>Embryophyta</taxon>
        <taxon>Tracheophyta</taxon>
        <taxon>Spermatophyta</taxon>
        <taxon>Magnoliopsida</taxon>
        <taxon>eudicotyledons</taxon>
        <taxon>Gunneridae</taxon>
        <taxon>Pentapetalae</taxon>
        <taxon>Saxifragales</taxon>
        <taxon>Crassulaceae</taxon>
        <taxon>Kalanchoe</taxon>
    </lineage>
</organism>
<dbReference type="Proteomes" id="UP000594263">
    <property type="component" value="Unplaced"/>
</dbReference>
<feature type="repeat" description="PPR" evidence="3">
    <location>
        <begin position="633"/>
        <end position="667"/>
    </location>
</feature>
<accession>A0A7N0SX91</accession>
<comment type="similarity">
    <text evidence="2">Belongs to the PPR family. PCMP-E subfamily.</text>
</comment>
<dbReference type="SUPFAM" id="SSF48452">
    <property type="entry name" value="TPR-like"/>
    <property type="match status" value="1"/>
</dbReference>
<dbReference type="PANTHER" id="PTHR47926">
    <property type="entry name" value="PENTATRICOPEPTIDE REPEAT-CONTAINING PROTEIN"/>
    <property type="match status" value="1"/>
</dbReference>